<evidence type="ECO:0000256" key="1">
    <source>
        <dbReference type="SAM" id="MobiDB-lite"/>
    </source>
</evidence>
<evidence type="ECO:0000313" key="4">
    <source>
        <dbReference type="Proteomes" id="UP000028900"/>
    </source>
</evidence>
<feature type="region of interest" description="Disordered" evidence="1">
    <location>
        <begin position="156"/>
        <end position="239"/>
    </location>
</feature>
<feature type="non-terminal residue" evidence="3">
    <location>
        <position position="239"/>
    </location>
</feature>
<accession>A0ABQ0J3V2</accession>
<dbReference type="Proteomes" id="UP000028900">
    <property type="component" value="Unassembled WGS sequence"/>
</dbReference>
<feature type="compositionally biased region" description="Low complexity" evidence="1">
    <location>
        <begin position="183"/>
        <end position="201"/>
    </location>
</feature>
<evidence type="ECO:0000256" key="2">
    <source>
        <dbReference type="SAM" id="Phobius"/>
    </source>
</evidence>
<keyword evidence="2" id="KW-0472">Membrane</keyword>
<feature type="transmembrane region" description="Helical" evidence="2">
    <location>
        <begin position="12"/>
        <end position="35"/>
    </location>
</feature>
<keyword evidence="4" id="KW-1185">Reference proteome</keyword>
<feature type="compositionally biased region" description="Polar residues" evidence="1">
    <location>
        <begin position="156"/>
        <end position="166"/>
    </location>
</feature>
<organism evidence="3 4">
    <name type="scientific">'Chrysanthemum coronarium' phytoplasma</name>
    <dbReference type="NCBI Taxonomy" id="1520703"/>
    <lineage>
        <taxon>Bacteria</taxon>
        <taxon>Bacillati</taxon>
        <taxon>Mycoplasmatota</taxon>
        <taxon>Mollicutes</taxon>
        <taxon>Acholeplasmatales</taxon>
        <taxon>Acholeplasmataceae</taxon>
        <taxon>Candidatus Phytoplasma</taxon>
        <taxon>16SrI (Aster yellows group)</taxon>
    </lineage>
</organism>
<keyword evidence="2" id="KW-0812">Transmembrane</keyword>
<reference evidence="3 4" key="2">
    <citation type="journal article" date="2014" name="Genome Announc.">
        <title>Draft Genome Sequence of 'Candidatus Phytoplasma asteris' Strain OY-V, an Unculturable Plant-Pathogenic Bacterium.</title>
        <authorList>
            <person name="Kakizawa S."/>
            <person name="Makino A."/>
            <person name="Ishii Y."/>
            <person name="Tamaki H."/>
            <person name="Kamagata Y."/>
        </authorList>
    </citation>
    <scope>NUCLEOTIDE SEQUENCE [LARGE SCALE GENOMIC DNA]</scope>
    <source>
        <strain evidence="3 4">OY-V</strain>
    </source>
</reference>
<keyword evidence="2" id="KW-1133">Transmembrane helix</keyword>
<dbReference type="EMBL" id="BBIY01000091">
    <property type="protein sequence ID" value="GAK74292.1"/>
    <property type="molecule type" value="Genomic_DNA"/>
</dbReference>
<reference evidence="4" key="1">
    <citation type="journal article" date="2014" name="Genome Announc.">
        <title>Draft Genome Sequence of ''Candidatus Phytoplasma asteris'' Strain OY-V, an Unculturable Plant-Pathogenic Bacterium.</title>
        <authorList>
            <person name="Kakizawa S."/>
            <person name="Makino A."/>
            <person name="Ishii Y."/>
            <person name="Tamaki H."/>
            <person name="Kamagata Y."/>
        </authorList>
    </citation>
    <scope>NUCLEOTIDE SEQUENCE [LARGE SCALE GENOMIC DNA]</scope>
    <source>
        <strain evidence="4">OY-V</strain>
    </source>
</reference>
<dbReference type="Gene3D" id="1.10.287.1490">
    <property type="match status" value="1"/>
</dbReference>
<sequence>MLNIYKNKHYFCSIIVCLFSIIFFFIFFFWISYFVSKQNILKFQKTNKIYEQIQQINYESEYNPKIYNKKEEERCEKQVPRTCQKPIIPLEEYDPIKELNIRKYMSDPAVGTVIIALKDKHEQLYKKYIYAEKLIDFLIAKDQTIETLNTKLEQNEQQLSETNNELGETKTKLEQTEQQLSKTNNELEQNEQQLSETNNELGETKTKLEQTEQQLSKTNNELGETKTKLEQTEQQLSKT</sequence>
<feature type="compositionally biased region" description="Polar residues" evidence="1">
    <location>
        <begin position="211"/>
        <end position="222"/>
    </location>
</feature>
<evidence type="ECO:0000313" key="3">
    <source>
        <dbReference type="EMBL" id="GAK74292.1"/>
    </source>
</evidence>
<gene>
    <name evidence="3" type="ORF">OYV_07970</name>
</gene>
<comment type="caution">
    <text evidence="3">The sequence shown here is derived from an EMBL/GenBank/DDBJ whole genome shotgun (WGS) entry which is preliminary data.</text>
</comment>
<name>A0ABQ0J3V2_9MOLU</name>
<dbReference type="SUPFAM" id="SSF57997">
    <property type="entry name" value="Tropomyosin"/>
    <property type="match status" value="1"/>
</dbReference>
<evidence type="ECO:0008006" key="5">
    <source>
        <dbReference type="Google" id="ProtNLM"/>
    </source>
</evidence>
<proteinExistence type="predicted"/>
<protein>
    <recommendedName>
        <fullName evidence="5">Chromosome segregation ATPase</fullName>
    </recommendedName>
</protein>